<reference evidence="2 3" key="1">
    <citation type="submission" date="2016-10" db="EMBL/GenBank/DDBJ databases">
        <authorList>
            <person name="de Groot N.N."/>
        </authorList>
    </citation>
    <scope>NUCLEOTIDE SEQUENCE [LARGE SCALE GENOMIC DNA]</scope>
    <source>
        <strain evidence="2 3">CGMCC 4.6945</strain>
    </source>
</reference>
<evidence type="ECO:0000313" key="3">
    <source>
        <dbReference type="Proteomes" id="UP000199012"/>
    </source>
</evidence>
<dbReference type="EMBL" id="FOKA01000011">
    <property type="protein sequence ID" value="SFB24316.1"/>
    <property type="molecule type" value="Genomic_DNA"/>
</dbReference>
<dbReference type="AlphaFoldDB" id="A0A1I0ZGQ6"/>
<evidence type="ECO:0000313" key="2">
    <source>
        <dbReference type="EMBL" id="SFB24316.1"/>
    </source>
</evidence>
<organism evidence="2 3">
    <name type="scientific">Cellulomonas marina</name>
    <dbReference type="NCBI Taxonomy" id="988821"/>
    <lineage>
        <taxon>Bacteria</taxon>
        <taxon>Bacillati</taxon>
        <taxon>Actinomycetota</taxon>
        <taxon>Actinomycetes</taxon>
        <taxon>Micrococcales</taxon>
        <taxon>Cellulomonadaceae</taxon>
        <taxon>Cellulomonas</taxon>
    </lineage>
</organism>
<keyword evidence="3" id="KW-1185">Reference proteome</keyword>
<proteinExistence type="predicted"/>
<gene>
    <name evidence="2" type="ORF">SAMN05421867_1118</name>
</gene>
<dbReference type="Proteomes" id="UP000199012">
    <property type="component" value="Unassembled WGS sequence"/>
</dbReference>
<dbReference type="STRING" id="988821.SAMN05421867_1118"/>
<feature type="region of interest" description="Disordered" evidence="1">
    <location>
        <begin position="1"/>
        <end position="35"/>
    </location>
</feature>
<evidence type="ECO:0000256" key="1">
    <source>
        <dbReference type="SAM" id="MobiDB-lite"/>
    </source>
</evidence>
<feature type="compositionally biased region" description="Basic residues" evidence="1">
    <location>
        <begin position="1"/>
        <end position="10"/>
    </location>
</feature>
<sequence length="96" mass="10309">MGLLRRRPSRSRPAATSADRVVDRAGDMVAGADTDRPTEVLLTYLGPAQVGHPAAAGRPANDDERARDAALRTEFVRVTGADGRTFLVERPVVDEP</sequence>
<name>A0A1I0ZGQ6_9CELL</name>
<dbReference type="RefSeq" id="WP_239078737.1">
    <property type="nucleotide sequence ID" value="NZ_BONM01000007.1"/>
</dbReference>
<protein>
    <submittedName>
        <fullName evidence="2">Uncharacterized protein</fullName>
    </submittedName>
</protein>
<accession>A0A1I0ZGQ6</accession>